<accession>A0ACD2EIF1</accession>
<dbReference type="EMBL" id="RRZR01000058">
    <property type="protein sequence ID" value="RRR41159.1"/>
    <property type="molecule type" value="Genomic_DNA"/>
</dbReference>
<sequence>MRIPDPYPDSWHDGQPHECHITTDQIFIDGVPMPIAVAPDSISVKGGGKRPDGQLETNTVTATFIVGAVEIDDEAVQRVETYLPRRPLDD</sequence>
<comment type="caution">
    <text evidence="1">The sequence shown here is derived from an EMBL/GenBank/DDBJ whole genome shotgun (WGS) entry which is preliminary data.</text>
</comment>
<name>A0ACD2EIF1_9MYCO</name>
<evidence type="ECO:0000313" key="2">
    <source>
        <dbReference type="Proteomes" id="UP000268891"/>
    </source>
</evidence>
<reference evidence="1" key="1">
    <citation type="submission" date="2018-11" db="EMBL/GenBank/DDBJ databases">
        <authorList>
            <person name="Sattar A."/>
            <person name="Zunita Z."/>
            <person name="Jalila A."/>
            <person name="Saleha A.A."/>
        </authorList>
    </citation>
    <scope>NUCLEOTIDE SEQUENCE</scope>
    <source>
        <strain evidence="1">F12-74</strain>
    </source>
</reference>
<evidence type="ECO:0000313" key="1">
    <source>
        <dbReference type="EMBL" id="RRR41159.1"/>
    </source>
</evidence>
<proteinExistence type="predicted"/>
<dbReference type="Proteomes" id="UP000268891">
    <property type="component" value="Unassembled WGS sequence"/>
</dbReference>
<protein>
    <submittedName>
        <fullName evidence="1">Uncharacterized protein</fullName>
    </submittedName>
</protein>
<organism evidence="1 2">
    <name type="scientific">Mycolicibacter terrae</name>
    <dbReference type="NCBI Taxonomy" id="1788"/>
    <lineage>
        <taxon>Bacteria</taxon>
        <taxon>Bacillati</taxon>
        <taxon>Actinomycetota</taxon>
        <taxon>Actinomycetes</taxon>
        <taxon>Mycobacteriales</taxon>
        <taxon>Mycobacteriaceae</taxon>
        <taxon>Mycolicibacter</taxon>
    </lineage>
</organism>
<keyword evidence="2" id="KW-1185">Reference proteome</keyword>
<gene>
    <name evidence="1" type="ORF">EHH44_19290</name>
</gene>